<comment type="caution">
    <text evidence="3">The sequence shown here is derived from an EMBL/GenBank/DDBJ whole genome shotgun (WGS) entry which is preliminary data.</text>
</comment>
<feature type="region of interest" description="Disordered" evidence="1">
    <location>
        <begin position="67"/>
        <end position="117"/>
    </location>
</feature>
<proteinExistence type="predicted"/>
<keyword evidence="2" id="KW-0732">Signal</keyword>
<dbReference type="Proteomes" id="UP001194580">
    <property type="component" value="Unassembled WGS sequence"/>
</dbReference>
<protein>
    <submittedName>
        <fullName evidence="3">Uncharacterized protein</fullName>
    </submittedName>
</protein>
<gene>
    <name evidence="3" type="ORF">BGZ95_004718</name>
</gene>
<evidence type="ECO:0000313" key="4">
    <source>
        <dbReference type="Proteomes" id="UP001194580"/>
    </source>
</evidence>
<feature type="non-terminal residue" evidence="3">
    <location>
        <position position="198"/>
    </location>
</feature>
<organism evidence="3 4">
    <name type="scientific">Linnemannia exigua</name>
    <dbReference type="NCBI Taxonomy" id="604196"/>
    <lineage>
        <taxon>Eukaryota</taxon>
        <taxon>Fungi</taxon>
        <taxon>Fungi incertae sedis</taxon>
        <taxon>Mucoromycota</taxon>
        <taxon>Mortierellomycotina</taxon>
        <taxon>Mortierellomycetes</taxon>
        <taxon>Mortierellales</taxon>
        <taxon>Mortierellaceae</taxon>
        <taxon>Linnemannia</taxon>
    </lineage>
</organism>
<evidence type="ECO:0000313" key="3">
    <source>
        <dbReference type="EMBL" id="KAG0259328.1"/>
    </source>
</evidence>
<keyword evidence="4" id="KW-1185">Reference proteome</keyword>
<sequence length="198" mass="21913">MHLTPPTLAAVLVSALALLTHLTPQVQAHSWADCIDWRFKNPSKKAWGSSDGECKGYARRFPQDSEFGALDHANPSRHYQQDNKDPDNALPCSDHKHGKDKGANETRGDPVEAAYGGKFGPMTHTRVGDTLCVRWPAKNHAEKNEDNTQVLINLAQREGEDPTQKQLTNSLVAKLPYKACDKNDNTDRRPCGGCFKVP</sequence>
<name>A0AAD4H2Y2_9FUNG</name>
<evidence type="ECO:0000256" key="1">
    <source>
        <dbReference type="SAM" id="MobiDB-lite"/>
    </source>
</evidence>
<feature type="compositionally biased region" description="Basic and acidic residues" evidence="1">
    <location>
        <begin position="79"/>
        <end position="110"/>
    </location>
</feature>
<evidence type="ECO:0000256" key="2">
    <source>
        <dbReference type="SAM" id="SignalP"/>
    </source>
</evidence>
<accession>A0AAD4H2Y2</accession>
<dbReference type="EMBL" id="JAAAIL010002205">
    <property type="protein sequence ID" value="KAG0259328.1"/>
    <property type="molecule type" value="Genomic_DNA"/>
</dbReference>
<feature type="signal peptide" evidence="2">
    <location>
        <begin position="1"/>
        <end position="28"/>
    </location>
</feature>
<reference evidence="3" key="1">
    <citation type="journal article" date="2020" name="Fungal Divers.">
        <title>Resolving the Mortierellaceae phylogeny through synthesis of multi-gene phylogenetics and phylogenomics.</title>
        <authorList>
            <person name="Vandepol N."/>
            <person name="Liber J."/>
            <person name="Desiro A."/>
            <person name="Na H."/>
            <person name="Kennedy M."/>
            <person name="Barry K."/>
            <person name="Grigoriev I.V."/>
            <person name="Miller A.N."/>
            <person name="O'Donnell K."/>
            <person name="Stajich J.E."/>
            <person name="Bonito G."/>
        </authorList>
    </citation>
    <scope>NUCLEOTIDE SEQUENCE</scope>
    <source>
        <strain evidence="3">NRRL 28262</strain>
    </source>
</reference>
<dbReference type="AlphaFoldDB" id="A0AAD4H2Y2"/>
<feature type="chain" id="PRO_5041979453" evidence="2">
    <location>
        <begin position="29"/>
        <end position="198"/>
    </location>
</feature>